<dbReference type="Pfam" id="PF01699">
    <property type="entry name" value="Na_Ca_ex"/>
    <property type="match status" value="1"/>
</dbReference>
<evidence type="ECO:0000256" key="6">
    <source>
        <dbReference type="ARBA" id="ARBA00022989"/>
    </source>
</evidence>
<evidence type="ECO:0000256" key="5">
    <source>
        <dbReference type="ARBA" id="ARBA00022692"/>
    </source>
</evidence>
<dbReference type="PANTHER" id="PTHR31503">
    <property type="entry name" value="VACUOLAR CALCIUM ION TRANSPORTER"/>
    <property type="match status" value="1"/>
</dbReference>
<evidence type="ECO:0000256" key="8">
    <source>
        <dbReference type="ARBA" id="ARBA00023136"/>
    </source>
</evidence>
<dbReference type="PANTHER" id="PTHR31503:SF10">
    <property type="entry name" value="VNX1 PROTEIN"/>
    <property type="match status" value="1"/>
</dbReference>
<keyword evidence="8 9" id="KW-0472">Membrane</keyword>
<gene>
    <name evidence="11" type="primary">VNX1</name>
    <name evidence="11" type="ORF">L345_15608</name>
</gene>
<dbReference type="InterPro" id="IPR044880">
    <property type="entry name" value="NCX_ion-bd_dom_sf"/>
</dbReference>
<evidence type="ECO:0000313" key="12">
    <source>
        <dbReference type="Proteomes" id="UP000018936"/>
    </source>
</evidence>
<keyword evidence="12" id="KW-1185">Reference proteome</keyword>
<dbReference type="InterPro" id="IPR004837">
    <property type="entry name" value="NaCa_Exmemb"/>
</dbReference>
<dbReference type="Gene3D" id="1.20.1420.30">
    <property type="entry name" value="NCX, central ion-binding region"/>
    <property type="match status" value="1"/>
</dbReference>
<evidence type="ECO:0000256" key="4">
    <source>
        <dbReference type="ARBA" id="ARBA00022568"/>
    </source>
</evidence>
<feature type="transmembrane region" description="Helical" evidence="9">
    <location>
        <begin position="6"/>
        <end position="34"/>
    </location>
</feature>
<dbReference type="GO" id="GO:0006874">
    <property type="term" value="P:intracellular calcium ion homeostasis"/>
    <property type="evidence" value="ECO:0007669"/>
    <property type="project" value="TreeGrafter"/>
</dbReference>
<dbReference type="Proteomes" id="UP000018936">
    <property type="component" value="Unassembled WGS sequence"/>
</dbReference>
<proteinExistence type="predicted"/>
<feature type="transmembrane region" description="Helical" evidence="9">
    <location>
        <begin position="224"/>
        <end position="247"/>
    </location>
</feature>
<evidence type="ECO:0000256" key="1">
    <source>
        <dbReference type="ARBA" id="ARBA00004127"/>
    </source>
</evidence>
<keyword evidence="3" id="KW-0050">Antiport</keyword>
<dbReference type="InterPro" id="IPR004713">
    <property type="entry name" value="CaH_exchang"/>
</dbReference>
<keyword evidence="6 9" id="KW-1133">Transmembrane helix</keyword>
<accession>V8NAJ3</accession>
<feature type="domain" description="Sodium/calcium exchanger membrane region" evidence="10">
    <location>
        <begin position="154"/>
        <end position="242"/>
    </location>
</feature>
<dbReference type="GO" id="GO:0012505">
    <property type="term" value="C:endomembrane system"/>
    <property type="evidence" value="ECO:0007669"/>
    <property type="project" value="UniProtKB-SubCell"/>
</dbReference>
<keyword evidence="5 9" id="KW-0812">Transmembrane</keyword>
<dbReference type="AlphaFoldDB" id="V8NAJ3"/>
<dbReference type="OrthoDB" id="16982at2759"/>
<name>V8NAJ3_OPHHA</name>
<evidence type="ECO:0000256" key="2">
    <source>
        <dbReference type="ARBA" id="ARBA00022448"/>
    </source>
</evidence>
<reference evidence="11 12" key="1">
    <citation type="journal article" date="2013" name="Proc. Natl. Acad. Sci. U.S.A.">
        <title>The king cobra genome reveals dynamic gene evolution and adaptation in the snake venom system.</title>
        <authorList>
            <person name="Vonk F.J."/>
            <person name="Casewell N.R."/>
            <person name="Henkel C.V."/>
            <person name="Heimberg A.M."/>
            <person name="Jansen H.J."/>
            <person name="McCleary R.J."/>
            <person name="Kerkkamp H.M."/>
            <person name="Vos R.A."/>
            <person name="Guerreiro I."/>
            <person name="Calvete J.J."/>
            <person name="Wuster W."/>
            <person name="Woods A.E."/>
            <person name="Logan J.M."/>
            <person name="Harrison R.A."/>
            <person name="Castoe T.A."/>
            <person name="de Koning A.P."/>
            <person name="Pollock D.D."/>
            <person name="Yandell M."/>
            <person name="Calderon D."/>
            <person name="Renjifo C."/>
            <person name="Currier R.B."/>
            <person name="Salgado D."/>
            <person name="Pla D."/>
            <person name="Sanz L."/>
            <person name="Hyder A.S."/>
            <person name="Ribeiro J.M."/>
            <person name="Arntzen J.W."/>
            <person name="van den Thillart G.E."/>
            <person name="Boetzer M."/>
            <person name="Pirovano W."/>
            <person name="Dirks R.P."/>
            <person name="Spaink H.P."/>
            <person name="Duboule D."/>
            <person name="McGlinn E."/>
            <person name="Kini R.M."/>
            <person name="Richardson M.K."/>
        </authorList>
    </citation>
    <scope>NUCLEOTIDE SEQUENCE</scope>
    <source>
        <tissue evidence="11">Blood</tissue>
    </source>
</reference>
<evidence type="ECO:0000313" key="11">
    <source>
        <dbReference type="EMBL" id="ETE58673.1"/>
    </source>
</evidence>
<feature type="non-terminal residue" evidence="11">
    <location>
        <position position="1"/>
    </location>
</feature>
<dbReference type="GO" id="GO:0015369">
    <property type="term" value="F:calcium:proton antiporter activity"/>
    <property type="evidence" value="ECO:0007669"/>
    <property type="project" value="TreeGrafter"/>
</dbReference>
<keyword evidence="4" id="KW-0106">Calcium</keyword>
<evidence type="ECO:0000256" key="3">
    <source>
        <dbReference type="ARBA" id="ARBA00022449"/>
    </source>
</evidence>
<dbReference type="GO" id="GO:0005774">
    <property type="term" value="C:vacuolar membrane"/>
    <property type="evidence" value="ECO:0007669"/>
    <property type="project" value="UniProtKB-ARBA"/>
</dbReference>
<organism evidence="11 12">
    <name type="scientific">Ophiophagus hannah</name>
    <name type="common">King cobra</name>
    <name type="synonym">Naja hannah</name>
    <dbReference type="NCBI Taxonomy" id="8665"/>
    <lineage>
        <taxon>Eukaryota</taxon>
        <taxon>Metazoa</taxon>
        <taxon>Chordata</taxon>
        <taxon>Craniata</taxon>
        <taxon>Vertebrata</taxon>
        <taxon>Euteleostomi</taxon>
        <taxon>Lepidosauria</taxon>
        <taxon>Squamata</taxon>
        <taxon>Bifurcata</taxon>
        <taxon>Unidentata</taxon>
        <taxon>Episquamata</taxon>
        <taxon>Toxicofera</taxon>
        <taxon>Serpentes</taxon>
        <taxon>Colubroidea</taxon>
        <taxon>Elapidae</taxon>
        <taxon>Elapinae</taxon>
        <taxon>Ophiophagus</taxon>
    </lineage>
</organism>
<sequence>RRSSTYVWLLAGFPLLVFAHVLLCVLCWLLVFFIPTAKMSLRPLHGDWWHPTSGAKVQQPIGRDQLRPPLSVGVFAPTLFSKVYGRLVCGECQNYTQQEPPGHYVCQSCHFDLMENNGTLYYSHIDARSPTQRSGPLVSLESYGYSSGGNSRHYFIGVTVLAMVPEIPELINGIQFALQNNLSLSIEIGNCIAVQVCMLQIPILVLFTVFYPTDFILVFSDLHVYASMFSTVLVMVYFILMAVYYFAPSPAGC</sequence>
<evidence type="ECO:0000256" key="7">
    <source>
        <dbReference type="ARBA" id="ARBA00023065"/>
    </source>
</evidence>
<keyword evidence="4" id="KW-0109">Calcium transport</keyword>
<evidence type="ECO:0000259" key="10">
    <source>
        <dbReference type="Pfam" id="PF01699"/>
    </source>
</evidence>
<evidence type="ECO:0000256" key="9">
    <source>
        <dbReference type="SAM" id="Phobius"/>
    </source>
</evidence>
<dbReference type="EMBL" id="AZIM01006436">
    <property type="protein sequence ID" value="ETE58673.1"/>
    <property type="molecule type" value="Genomic_DNA"/>
</dbReference>
<keyword evidence="2" id="KW-0813">Transport</keyword>
<keyword evidence="7" id="KW-0406">Ion transport</keyword>
<feature type="transmembrane region" description="Helical" evidence="9">
    <location>
        <begin position="192"/>
        <end position="212"/>
    </location>
</feature>
<protein>
    <submittedName>
        <fullName evidence="11">Vnx1</fullName>
    </submittedName>
</protein>
<comment type="caution">
    <text evidence="11">The sequence shown here is derived from an EMBL/GenBank/DDBJ whole genome shotgun (WGS) entry which is preliminary data.</text>
</comment>
<comment type="subcellular location">
    <subcellularLocation>
        <location evidence="1">Endomembrane system</location>
        <topology evidence="1">Multi-pass membrane protein</topology>
    </subcellularLocation>
</comment>